<dbReference type="AlphaFoldDB" id="A0A921RPA3"/>
<dbReference type="Proteomes" id="UP000807115">
    <property type="component" value="Chromosome 2"/>
</dbReference>
<sequence>MRLLGRAGPGLVVDLLVCMCSQVAPAGPSLLPRVAASAGAGRTTGTRPARPRPPHTTLWREGREGGTHDAPPPRLFCCDDRERVSTGCNTPMRRGDEVAPAVTPPSNCEPTSPRP</sequence>
<protein>
    <recommendedName>
        <fullName evidence="5">Secreted protein</fullName>
    </recommendedName>
</protein>
<proteinExistence type="predicted"/>
<evidence type="ECO:0008006" key="5">
    <source>
        <dbReference type="Google" id="ProtNLM"/>
    </source>
</evidence>
<comment type="caution">
    <text evidence="3">The sequence shown here is derived from an EMBL/GenBank/DDBJ whole genome shotgun (WGS) entry which is preliminary data.</text>
</comment>
<feature type="signal peptide" evidence="2">
    <location>
        <begin position="1"/>
        <end position="26"/>
    </location>
</feature>
<evidence type="ECO:0000256" key="1">
    <source>
        <dbReference type="SAM" id="MobiDB-lite"/>
    </source>
</evidence>
<name>A0A921RPA3_SORBI</name>
<evidence type="ECO:0000256" key="2">
    <source>
        <dbReference type="SAM" id="SignalP"/>
    </source>
</evidence>
<accession>A0A921RPA3</accession>
<reference evidence="3" key="1">
    <citation type="journal article" date="2019" name="BMC Genomics">
        <title>A new reference genome for Sorghum bicolor reveals high levels of sequence similarity between sweet and grain genotypes: implications for the genetics of sugar metabolism.</title>
        <authorList>
            <person name="Cooper E.A."/>
            <person name="Brenton Z.W."/>
            <person name="Flinn B.S."/>
            <person name="Jenkins J."/>
            <person name="Shu S."/>
            <person name="Flowers D."/>
            <person name="Luo F."/>
            <person name="Wang Y."/>
            <person name="Xia P."/>
            <person name="Barry K."/>
            <person name="Daum C."/>
            <person name="Lipzen A."/>
            <person name="Yoshinaga Y."/>
            <person name="Schmutz J."/>
            <person name="Saski C."/>
            <person name="Vermerris W."/>
            <person name="Kresovich S."/>
        </authorList>
    </citation>
    <scope>NUCLEOTIDE SEQUENCE</scope>
</reference>
<dbReference type="EMBL" id="CM027681">
    <property type="protein sequence ID" value="KAG0542685.1"/>
    <property type="molecule type" value="Genomic_DNA"/>
</dbReference>
<gene>
    <name evidence="3" type="ORF">BDA96_02G125900</name>
</gene>
<feature type="chain" id="PRO_5037388137" description="Secreted protein" evidence="2">
    <location>
        <begin position="27"/>
        <end position="115"/>
    </location>
</feature>
<evidence type="ECO:0000313" key="3">
    <source>
        <dbReference type="EMBL" id="KAG0542685.1"/>
    </source>
</evidence>
<feature type="compositionally biased region" description="Low complexity" evidence="1">
    <location>
        <begin position="35"/>
        <end position="48"/>
    </location>
</feature>
<keyword evidence="2" id="KW-0732">Signal</keyword>
<feature type="compositionally biased region" description="Basic and acidic residues" evidence="1">
    <location>
        <begin position="58"/>
        <end position="67"/>
    </location>
</feature>
<reference evidence="3" key="2">
    <citation type="submission" date="2020-10" db="EMBL/GenBank/DDBJ databases">
        <authorList>
            <person name="Cooper E.A."/>
            <person name="Brenton Z.W."/>
            <person name="Flinn B.S."/>
            <person name="Jenkins J."/>
            <person name="Shu S."/>
            <person name="Flowers D."/>
            <person name="Luo F."/>
            <person name="Wang Y."/>
            <person name="Xia P."/>
            <person name="Barry K."/>
            <person name="Daum C."/>
            <person name="Lipzen A."/>
            <person name="Yoshinaga Y."/>
            <person name="Schmutz J."/>
            <person name="Saski C."/>
            <person name="Vermerris W."/>
            <person name="Kresovich S."/>
        </authorList>
    </citation>
    <scope>NUCLEOTIDE SEQUENCE</scope>
</reference>
<feature type="region of interest" description="Disordered" evidence="1">
    <location>
        <begin position="35"/>
        <end position="115"/>
    </location>
</feature>
<evidence type="ECO:0000313" key="4">
    <source>
        <dbReference type="Proteomes" id="UP000807115"/>
    </source>
</evidence>
<organism evidence="3 4">
    <name type="scientific">Sorghum bicolor</name>
    <name type="common">Sorghum</name>
    <name type="synonym">Sorghum vulgare</name>
    <dbReference type="NCBI Taxonomy" id="4558"/>
    <lineage>
        <taxon>Eukaryota</taxon>
        <taxon>Viridiplantae</taxon>
        <taxon>Streptophyta</taxon>
        <taxon>Embryophyta</taxon>
        <taxon>Tracheophyta</taxon>
        <taxon>Spermatophyta</taxon>
        <taxon>Magnoliopsida</taxon>
        <taxon>Liliopsida</taxon>
        <taxon>Poales</taxon>
        <taxon>Poaceae</taxon>
        <taxon>PACMAD clade</taxon>
        <taxon>Panicoideae</taxon>
        <taxon>Andropogonodae</taxon>
        <taxon>Andropogoneae</taxon>
        <taxon>Sorghinae</taxon>
        <taxon>Sorghum</taxon>
    </lineage>
</organism>
<feature type="compositionally biased region" description="Polar residues" evidence="1">
    <location>
        <begin position="104"/>
        <end position="115"/>
    </location>
</feature>